<reference evidence="2 3" key="1">
    <citation type="submission" date="2019-03" db="EMBL/GenBank/DDBJ databases">
        <title>Single cell metagenomics reveals metabolic interactions within the superorganism composed of flagellate Streblomastix strix and complex community of Bacteroidetes bacteria on its surface.</title>
        <authorList>
            <person name="Treitli S.C."/>
            <person name="Kolisko M."/>
            <person name="Husnik F."/>
            <person name="Keeling P."/>
            <person name="Hampl V."/>
        </authorList>
    </citation>
    <scope>NUCLEOTIDE SEQUENCE [LARGE SCALE GENOMIC DNA]</scope>
    <source>
        <strain evidence="2">ST1C</strain>
    </source>
</reference>
<evidence type="ECO:0000313" key="3">
    <source>
        <dbReference type="Proteomes" id="UP000324800"/>
    </source>
</evidence>
<sequence length="619" mass="71423">MDGNDEIIPKLIQRLTFLIIKYFDVPQSITNNLDDSSVKILQDNSAEILEKAKVFIQRKLNSGRCADEIAAAIVYIALNTMNIDLKIVLSNIGDSGGGILSDLQTFQKYVDIVEVFKSSSIKQYNSANSQSKIIICTHCIKNVVSFLILCEELIKAVLFVETEETGQIYKQCLQKILNIENKYINACSDATMMDILMNVDIWGREWKPELAEKSSNEKSAENSNRKRRRIEEEDEEYQEEMFDQCQLEEAEKKSKSNNTALEQRKEVRNSIKNLIQNQLNQFKVDIFEQRIANHNDQSFIKQINNNNKMDKILDGELNQIEKFDHELKEDQIQISDLSNANNFSYADISPLLQSFAQNCMQLPFYIVCRQEELKNAIMKILSQPTTQTQSSSTEQEHNNSFHMSRIHSMRKLSQTADMFVNQQTFGKKAIKANKSKNVAHIYNDHDINQIDLLTCCFILTEDIDIRRALAEEQERRSITEQWVMPNYQSEQLSELIQSVLNELEKISPSKAKEVKKNFKENNHKTGIGLVPINMSRDLLAFVHNVTCQHILNITKRIFSDNGNLFSQNAPSWCVNPFKTQIIKSKRMIASIKAENADPEAEHENNELMILQKKKRKREE</sequence>
<dbReference type="EMBL" id="SNRW01001816">
    <property type="protein sequence ID" value="KAA6394905.1"/>
    <property type="molecule type" value="Genomic_DNA"/>
</dbReference>
<comment type="caution">
    <text evidence="2">The sequence shown here is derived from an EMBL/GenBank/DDBJ whole genome shotgun (WGS) entry which is preliminary data.</text>
</comment>
<evidence type="ECO:0000313" key="2">
    <source>
        <dbReference type="EMBL" id="KAA6394905.1"/>
    </source>
</evidence>
<feature type="region of interest" description="Disordered" evidence="1">
    <location>
        <begin position="241"/>
        <end position="260"/>
    </location>
</feature>
<feature type="compositionally biased region" description="Basic and acidic residues" evidence="1">
    <location>
        <begin position="212"/>
        <end position="224"/>
    </location>
</feature>
<dbReference type="AlphaFoldDB" id="A0A5J4WKN0"/>
<dbReference type="Proteomes" id="UP000324800">
    <property type="component" value="Unassembled WGS sequence"/>
</dbReference>
<proteinExistence type="predicted"/>
<accession>A0A5J4WKN0</accession>
<gene>
    <name evidence="2" type="ORF">EZS28_009569</name>
</gene>
<protein>
    <submittedName>
        <fullName evidence="2">Uncharacterized protein</fullName>
    </submittedName>
</protein>
<evidence type="ECO:0000256" key="1">
    <source>
        <dbReference type="SAM" id="MobiDB-lite"/>
    </source>
</evidence>
<name>A0A5J4WKN0_9EUKA</name>
<organism evidence="2 3">
    <name type="scientific">Streblomastix strix</name>
    <dbReference type="NCBI Taxonomy" id="222440"/>
    <lineage>
        <taxon>Eukaryota</taxon>
        <taxon>Metamonada</taxon>
        <taxon>Preaxostyla</taxon>
        <taxon>Oxymonadida</taxon>
        <taxon>Streblomastigidae</taxon>
        <taxon>Streblomastix</taxon>
    </lineage>
</organism>
<feature type="region of interest" description="Disordered" evidence="1">
    <location>
        <begin position="212"/>
        <end position="235"/>
    </location>
</feature>
<feature type="region of interest" description="Disordered" evidence="1">
    <location>
        <begin position="595"/>
        <end position="619"/>
    </location>
</feature>